<protein>
    <recommendedName>
        <fullName evidence="3">Lipoprotein</fullName>
    </recommendedName>
</protein>
<dbReference type="EMBL" id="JBHMFB010000010">
    <property type="protein sequence ID" value="MFB9088680.1"/>
    <property type="molecule type" value="Genomic_DNA"/>
</dbReference>
<evidence type="ECO:0000313" key="1">
    <source>
        <dbReference type="EMBL" id="MFB9088680.1"/>
    </source>
</evidence>
<gene>
    <name evidence="1" type="ORF">ACFFUU_03615</name>
</gene>
<dbReference type="Proteomes" id="UP001589576">
    <property type="component" value="Unassembled WGS sequence"/>
</dbReference>
<comment type="caution">
    <text evidence="1">The sequence shown here is derived from an EMBL/GenBank/DDBJ whole genome shotgun (WGS) entry which is preliminary data.</text>
</comment>
<reference evidence="1 2" key="1">
    <citation type="submission" date="2024-09" db="EMBL/GenBank/DDBJ databases">
        <authorList>
            <person name="Sun Q."/>
            <person name="Mori K."/>
        </authorList>
    </citation>
    <scope>NUCLEOTIDE SEQUENCE [LARGE SCALE GENOMIC DNA]</scope>
    <source>
        <strain evidence="1 2">CECT 8460</strain>
    </source>
</reference>
<dbReference type="RefSeq" id="WP_290285936.1">
    <property type="nucleotide sequence ID" value="NZ_JAUFQN010000019.1"/>
</dbReference>
<proteinExistence type="predicted"/>
<organism evidence="1 2">
    <name type="scientific">Flavobacterium paronense</name>
    <dbReference type="NCBI Taxonomy" id="1392775"/>
    <lineage>
        <taxon>Bacteria</taxon>
        <taxon>Pseudomonadati</taxon>
        <taxon>Bacteroidota</taxon>
        <taxon>Flavobacteriia</taxon>
        <taxon>Flavobacteriales</taxon>
        <taxon>Flavobacteriaceae</taxon>
        <taxon>Flavobacterium</taxon>
    </lineage>
</organism>
<sequence length="157" mass="18864">MKRIISILLATALVCTSCQGQEHKKEKKEKVTSQSANEKPKVEIKVNKKYDKQGNLIAYDSTYTSFYANRKGDKVLMDSLFREFKPIFNKQFPLMKDENFNQLFYSDTLLYNDFFHDDFFRKRMELNQEYMRKMMQQMDSIKNAYFKKQGKELKQKK</sequence>
<evidence type="ECO:0000313" key="2">
    <source>
        <dbReference type="Proteomes" id="UP001589576"/>
    </source>
</evidence>
<evidence type="ECO:0008006" key="3">
    <source>
        <dbReference type="Google" id="ProtNLM"/>
    </source>
</evidence>
<keyword evidence="2" id="KW-1185">Reference proteome</keyword>
<accession>A0ABV5GC45</accession>
<name>A0ABV5GC45_9FLAO</name>